<feature type="transmembrane region" description="Helical" evidence="8">
    <location>
        <begin position="122"/>
        <end position="147"/>
    </location>
</feature>
<feature type="transmembrane region" description="Helical" evidence="8">
    <location>
        <begin position="712"/>
        <end position="734"/>
    </location>
</feature>
<dbReference type="EMBL" id="JAKCXM010000098">
    <property type="protein sequence ID" value="KAJ0402618.1"/>
    <property type="molecule type" value="Genomic_DNA"/>
</dbReference>
<feature type="region of interest" description="Disordered" evidence="7">
    <location>
        <begin position="285"/>
        <end position="322"/>
    </location>
</feature>
<keyword evidence="2" id="KW-0813">Transport</keyword>
<dbReference type="InterPro" id="IPR036458">
    <property type="entry name" value="Na:dicarbo_symporter_sf"/>
</dbReference>
<dbReference type="PANTHER" id="PTHR42865:SF7">
    <property type="entry name" value="PROTON_GLUTAMATE-ASPARTATE SYMPORTER"/>
    <property type="match status" value="1"/>
</dbReference>
<dbReference type="GO" id="GO:0005886">
    <property type="term" value="C:plasma membrane"/>
    <property type="evidence" value="ECO:0007669"/>
    <property type="project" value="UniProtKB-SubCell"/>
</dbReference>
<feature type="region of interest" description="Disordered" evidence="7">
    <location>
        <begin position="665"/>
        <end position="684"/>
    </location>
</feature>
<keyword evidence="5 8" id="KW-1133">Transmembrane helix</keyword>
<proteinExistence type="predicted"/>
<dbReference type="SUPFAM" id="SSF118215">
    <property type="entry name" value="Proton glutamate symport protein"/>
    <property type="match status" value="2"/>
</dbReference>
<evidence type="ECO:0000256" key="2">
    <source>
        <dbReference type="ARBA" id="ARBA00022448"/>
    </source>
</evidence>
<evidence type="ECO:0000313" key="9">
    <source>
        <dbReference type="EMBL" id="KAJ0402618.1"/>
    </source>
</evidence>
<accession>A0AAD5QBH2</accession>
<sequence length="1191" mass="130421">MPPSARAVLDTGDHRSRPRFSGASLHDSQASSSTAVMNASSARVPRTQSMALSEIPGGEQQRFTYNDATSDPVHSARARVGDSMRATDLNNVHRWYTAIGVACGLLLAALLLPTGLHHPTLTAWISVPALLFTNAMLCLIFPTVLMNSVLASMHFCTLNKAKALGYKLFASFLVSSLWASAVGTLVAYCFAPTFPQTNLLTTVNPTSLDKTQLALRHIALLTGLLTIADVGLTSHDISRLVAFLTAMDWVCDPLATLVSVTIDCLIAWMLAVQMDEDFIAHGATFDPDGTSDTQEEETDDGLTEDGARDSERSPGPVARYPMLPAPSDLGTKEFRWRCYLSKLTRRGWRDRIARLPCPRVTLQCPFALLSTDFAKLTTSLGFQELNLETIPFIFPQIATSGLMLQLVGNSHFPAALQGVRLKSVKICQLRPLDMRFRDKEVDDNSDQQEDQDSATSIRCVMVLTEKRFVRDEVEFAIQTDLFDDQGTVWQSTTCIAVPFVQATLAVPRNASMAELDAELEARNYDNVERQEFSCSERNLSEFEAVNVTNLDGTVTRADAAPLLWMLGRLTAVLQHQRRVPALPLLCGFVLHDEQVVGLHRRVTCESAEANGKDIVKATLTQDGSPIIDGQLRTVGWVFEPGSNPAESSQSAFMEQPVLIDMIKDSKSTGSSHTIPGARGGRGNGRRFSMQAMPERGEGDLVKIEYVTPNMRLMVVAAVVGAALGGVLNSASVGKGTQEWIGELGRMYVNVMECLALPLIFTTVTICVAHLVIARKTKSVLFRMGLMFFIAAFLASCIAALLSYLLEGAYDRRVAPPMPAPSTVLSLQCPNELYFSSTTRCDGKQLRDAAQFIATNITGIDLKKADDEDVDRTVTYAQQIVGFFSLLFQQNITEAFTASQVLGVIIFAMFIGSGIVVTQDHPTLTEHTSYLFLVLRQTDLVLELILNWFMRWLPLGTVSALTYSIMTGSLTQQNFDDAMFLPITLAIVLVLHLLLVVGVGYFLLVRKNPLHFFWYLTPALVFIFASGNNTAAIPVMMRCIESSKQVSRTLAQYAVSIGTVLSFCGTAAYFVIACTFMAKTSGLDDKLTAGRVLLLILLSTLSSCGTPQVPGAGLTYTATVWRAVFGSAPPDSFAFVVAMEWLTSRMRRVHNITVVAFIARIIAEQLDETVEDEEDRAIATSDRGSHQSLQQL</sequence>
<feature type="transmembrane region" description="Helical" evidence="8">
    <location>
        <begin position="754"/>
        <end position="773"/>
    </location>
</feature>
<dbReference type="PANTHER" id="PTHR42865">
    <property type="entry name" value="PROTON/GLUTAMATE-ASPARTATE SYMPORTER"/>
    <property type="match status" value="1"/>
</dbReference>
<gene>
    <name evidence="9" type="ORF">P43SY_007974</name>
</gene>
<evidence type="ECO:0008006" key="11">
    <source>
        <dbReference type="Google" id="ProtNLM"/>
    </source>
</evidence>
<keyword evidence="6 8" id="KW-0472">Membrane</keyword>
<dbReference type="AlphaFoldDB" id="A0AAD5QBH2"/>
<evidence type="ECO:0000256" key="7">
    <source>
        <dbReference type="SAM" id="MobiDB-lite"/>
    </source>
</evidence>
<organism evidence="9 10">
    <name type="scientific">Pythium insidiosum</name>
    <name type="common">Pythiosis disease agent</name>
    <dbReference type="NCBI Taxonomy" id="114742"/>
    <lineage>
        <taxon>Eukaryota</taxon>
        <taxon>Sar</taxon>
        <taxon>Stramenopiles</taxon>
        <taxon>Oomycota</taxon>
        <taxon>Peronosporomycetes</taxon>
        <taxon>Pythiales</taxon>
        <taxon>Pythiaceae</taxon>
        <taxon>Pythium</taxon>
    </lineage>
</organism>
<evidence type="ECO:0000256" key="3">
    <source>
        <dbReference type="ARBA" id="ARBA00022475"/>
    </source>
</evidence>
<feature type="transmembrane region" description="Helical" evidence="8">
    <location>
        <begin position="168"/>
        <end position="194"/>
    </location>
</feature>
<feature type="transmembrane region" description="Helical" evidence="8">
    <location>
        <begin position="978"/>
        <end position="1004"/>
    </location>
</feature>
<dbReference type="Proteomes" id="UP001209570">
    <property type="component" value="Unassembled WGS sequence"/>
</dbReference>
<feature type="compositionally biased region" description="Polar residues" evidence="7">
    <location>
        <begin position="26"/>
        <end position="43"/>
    </location>
</feature>
<dbReference type="InterPro" id="IPR001991">
    <property type="entry name" value="Na-dicarboxylate_symporter"/>
</dbReference>
<evidence type="ECO:0000256" key="1">
    <source>
        <dbReference type="ARBA" id="ARBA00004651"/>
    </source>
</evidence>
<dbReference type="Pfam" id="PF00375">
    <property type="entry name" value="SDF"/>
    <property type="match status" value="1"/>
</dbReference>
<dbReference type="GO" id="GO:0015293">
    <property type="term" value="F:symporter activity"/>
    <property type="evidence" value="ECO:0007669"/>
    <property type="project" value="UniProtKB-KW"/>
</dbReference>
<evidence type="ECO:0000256" key="4">
    <source>
        <dbReference type="ARBA" id="ARBA00022692"/>
    </source>
</evidence>
<feature type="region of interest" description="Disordered" evidence="7">
    <location>
        <begin position="1172"/>
        <end position="1191"/>
    </location>
</feature>
<feature type="transmembrane region" description="Helical" evidence="8">
    <location>
        <begin position="1052"/>
        <end position="1077"/>
    </location>
</feature>
<feature type="transmembrane region" description="Helical" evidence="8">
    <location>
        <begin position="894"/>
        <end position="917"/>
    </location>
</feature>
<feature type="compositionally biased region" description="Acidic residues" evidence="7">
    <location>
        <begin position="293"/>
        <end position="303"/>
    </location>
</feature>
<evidence type="ECO:0000313" key="10">
    <source>
        <dbReference type="Proteomes" id="UP001209570"/>
    </source>
</evidence>
<feature type="transmembrane region" description="Helical" evidence="8">
    <location>
        <begin position="95"/>
        <end position="116"/>
    </location>
</feature>
<feature type="region of interest" description="Disordered" evidence="7">
    <location>
        <begin position="1"/>
        <end position="43"/>
    </location>
</feature>
<evidence type="ECO:0000256" key="8">
    <source>
        <dbReference type="SAM" id="Phobius"/>
    </source>
</evidence>
<dbReference type="Gene3D" id="1.10.3860.10">
    <property type="entry name" value="Sodium:dicarboxylate symporter"/>
    <property type="match status" value="2"/>
</dbReference>
<evidence type="ECO:0000256" key="6">
    <source>
        <dbReference type="ARBA" id="ARBA00023136"/>
    </source>
</evidence>
<comment type="subcellular location">
    <subcellularLocation>
        <location evidence="1">Cell membrane</location>
        <topology evidence="1">Multi-pass membrane protein</topology>
    </subcellularLocation>
</comment>
<keyword evidence="10" id="KW-1185">Reference proteome</keyword>
<comment type="caution">
    <text evidence="9">The sequence shown here is derived from an EMBL/GenBank/DDBJ whole genome shotgun (WGS) entry which is preliminary data.</text>
</comment>
<evidence type="ECO:0000256" key="5">
    <source>
        <dbReference type="ARBA" id="ARBA00022989"/>
    </source>
</evidence>
<keyword evidence="3" id="KW-1003">Cell membrane</keyword>
<feature type="transmembrane region" description="Helical" evidence="8">
    <location>
        <begin position="1011"/>
        <end position="1032"/>
    </location>
</feature>
<name>A0AAD5QBH2_PYTIN</name>
<feature type="transmembrane region" description="Helical" evidence="8">
    <location>
        <begin position="785"/>
        <end position="805"/>
    </location>
</feature>
<reference evidence="9" key="1">
    <citation type="submission" date="2021-12" db="EMBL/GenBank/DDBJ databases">
        <title>Prjna785345.</title>
        <authorList>
            <person name="Rujirawat T."/>
            <person name="Krajaejun T."/>
        </authorList>
    </citation>
    <scope>NUCLEOTIDE SEQUENCE</scope>
    <source>
        <strain evidence="9">Pi057C3</strain>
    </source>
</reference>
<protein>
    <recommendedName>
        <fullName evidence="11">Amino acid transporter</fullName>
    </recommendedName>
</protein>
<dbReference type="PRINTS" id="PR00173">
    <property type="entry name" value="EDTRNSPORT"/>
</dbReference>
<keyword evidence="4 8" id="KW-0812">Transmembrane</keyword>